<dbReference type="InterPro" id="IPR001138">
    <property type="entry name" value="Zn2Cys6_DnaBD"/>
</dbReference>
<dbReference type="Gene3D" id="4.10.240.10">
    <property type="entry name" value="Zn(2)-C6 fungal-type DNA-binding domain"/>
    <property type="match status" value="1"/>
</dbReference>
<evidence type="ECO:0000256" key="3">
    <source>
        <dbReference type="ARBA" id="ARBA00023015"/>
    </source>
</evidence>
<name>A0AAN7CR76_9PEZI</name>
<evidence type="ECO:0000259" key="7">
    <source>
        <dbReference type="PROSITE" id="PS50048"/>
    </source>
</evidence>
<feature type="compositionally biased region" description="Pro residues" evidence="6">
    <location>
        <begin position="309"/>
        <end position="329"/>
    </location>
</feature>
<dbReference type="AlphaFoldDB" id="A0AAN7CR76"/>
<accession>A0AAN7CR76</accession>
<keyword evidence="9" id="KW-1185">Reference proteome</keyword>
<evidence type="ECO:0000313" key="8">
    <source>
        <dbReference type="EMBL" id="KAK4246819.1"/>
    </source>
</evidence>
<feature type="region of interest" description="Disordered" evidence="6">
    <location>
        <begin position="64"/>
        <end position="102"/>
    </location>
</feature>
<protein>
    <recommendedName>
        <fullName evidence="7">Zn(2)-C6 fungal-type domain-containing protein</fullName>
    </recommendedName>
</protein>
<comment type="caution">
    <text evidence="8">The sequence shown here is derived from an EMBL/GenBank/DDBJ whole genome shotgun (WGS) entry which is preliminary data.</text>
</comment>
<evidence type="ECO:0000256" key="6">
    <source>
        <dbReference type="SAM" id="MobiDB-lite"/>
    </source>
</evidence>
<evidence type="ECO:0000256" key="2">
    <source>
        <dbReference type="ARBA" id="ARBA00022833"/>
    </source>
</evidence>
<proteinExistence type="predicted"/>
<dbReference type="CDD" id="cd00067">
    <property type="entry name" value="GAL4"/>
    <property type="match status" value="1"/>
</dbReference>
<dbReference type="PROSITE" id="PS50048">
    <property type="entry name" value="ZN2_CY6_FUNGAL_2"/>
    <property type="match status" value="1"/>
</dbReference>
<organism evidence="8 9">
    <name type="scientific">Corynascus novoguineensis</name>
    <dbReference type="NCBI Taxonomy" id="1126955"/>
    <lineage>
        <taxon>Eukaryota</taxon>
        <taxon>Fungi</taxon>
        <taxon>Dikarya</taxon>
        <taxon>Ascomycota</taxon>
        <taxon>Pezizomycotina</taxon>
        <taxon>Sordariomycetes</taxon>
        <taxon>Sordariomycetidae</taxon>
        <taxon>Sordariales</taxon>
        <taxon>Chaetomiaceae</taxon>
        <taxon>Corynascus</taxon>
    </lineage>
</organism>
<keyword evidence="4" id="KW-0804">Transcription</keyword>
<keyword evidence="1" id="KW-0479">Metal-binding</keyword>
<keyword evidence="3" id="KW-0805">Transcription regulation</keyword>
<reference evidence="8" key="1">
    <citation type="journal article" date="2023" name="Mol. Phylogenet. Evol.">
        <title>Genome-scale phylogeny and comparative genomics of the fungal order Sordariales.</title>
        <authorList>
            <person name="Hensen N."/>
            <person name="Bonometti L."/>
            <person name="Westerberg I."/>
            <person name="Brannstrom I.O."/>
            <person name="Guillou S."/>
            <person name="Cros-Aarteil S."/>
            <person name="Calhoun S."/>
            <person name="Haridas S."/>
            <person name="Kuo A."/>
            <person name="Mondo S."/>
            <person name="Pangilinan J."/>
            <person name="Riley R."/>
            <person name="LaButti K."/>
            <person name="Andreopoulos B."/>
            <person name="Lipzen A."/>
            <person name="Chen C."/>
            <person name="Yan M."/>
            <person name="Daum C."/>
            <person name="Ng V."/>
            <person name="Clum A."/>
            <person name="Steindorff A."/>
            <person name="Ohm R.A."/>
            <person name="Martin F."/>
            <person name="Silar P."/>
            <person name="Natvig D.O."/>
            <person name="Lalanne C."/>
            <person name="Gautier V."/>
            <person name="Ament-Velasquez S.L."/>
            <person name="Kruys A."/>
            <person name="Hutchinson M.I."/>
            <person name="Powell A.J."/>
            <person name="Barry K."/>
            <person name="Miller A.N."/>
            <person name="Grigoriev I.V."/>
            <person name="Debuchy R."/>
            <person name="Gladieux P."/>
            <person name="Hiltunen Thoren M."/>
            <person name="Johannesson H."/>
        </authorList>
    </citation>
    <scope>NUCLEOTIDE SEQUENCE</scope>
    <source>
        <strain evidence="8">CBS 359.72</strain>
    </source>
</reference>
<dbReference type="GO" id="GO:0008270">
    <property type="term" value="F:zinc ion binding"/>
    <property type="evidence" value="ECO:0007669"/>
    <property type="project" value="InterPro"/>
</dbReference>
<dbReference type="PANTHER" id="PTHR47660">
    <property type="entry name" value="TRANSCRIPTION FACTOR WITH C2H2 AND ZN(2)-CYS(6) DNA BINDING DOMAIN (EUROFUNG)-RELATED-RELATED"/>
    <property type="match status" value="1"/>
</dbReference>
<dbReference type="EMBL" id="MU857666">
    <property type="protein sequence ID" value="KAK4246819.1"/>
    <property type="molecule type" value="Genomic_DNA"/>
</dbReference>
<dbReference type="Pfam" id="PF00172">
    <property type="entry name" value="Zn_clus"/>
    <property type="match status" value="1"/>
</dbReference>
<gene>
    <name evidence="8" type="ORF">C7999DRAFT_15109</name>
</gene>
<dbReference type="InterPro" id="IPR036864">
    <property type="entry name" value="Zn2-C6_fun-type_DNA-bd_sf"/>
</dbReference>
<dbReference type="PRINTS" id="PR00755">
    <property type="entry name" value="AFLATOXINBRP"/>
</dbReference>
<dbReference type="PROSITE" id="PS00463">
    <property type="entry name" value="ZN2_CY6_FUNGAL_1"/>
    <property type="match status" value="1"/>
</dbReference>
<keyword evidence="2" id="KW-0862">Zinc</keyword>
<evidence type="ECO:0000256" key="1">
    <source>
        <dbReference type="ARBA" id="ARBA00022723"/>
    </source>
</evidence>
<keyword evidence="5" id="KW-0539">Nucleus</keyword>
<dbReference type="Proteomes" id="UP001303647">
    <property type="component" value="Unassembled WGS sequence"/>
</dbReference>
<sequence length="499" mass="54576">MASQSTGPSQIIRFPTRIRRQRKACAQCTRSKRKCGREVPSCVRCSEKGILCTYASQYRAHHGTTETAFQQTRGEDNNGTTLRRQSPSVLGASVPTATSRHPFASDRADSACDLRWFLSANSWTLQHGGFEGDGPSSVCEQTLPHFIDTLRKWGVDWVRDGHSPLMHKHLYAEGLPECVEDCLTALAIYNSAESDGAKARALRIVDDRANRLVESQPQDNDDDCEFGTGSGGGITSSILLSTPAHLARTQALFLYQLIRLFDGDIGARARAECHMDTLLKWAKQMVESAQLDCAAADLILSLPPDHYPLPPSPSLIQAPPPPPPPPPPGSDSNINRNTNTNMNDKTKNNNPFLLPPSPRSTAPDLWRAWVHAESIRRVYTAAVHAQVVYDTLRRGWSTCPGMVAFSAQRGLWDAPSAHAWLKALQDCEQGAVAMVEHAGSSNTAGGIGRILREAEPEEIDQFAVAVLEISFGLESVDKWMFEKGRVRRAGGVMGVTTTA</sequence>
<evidence type="ECO:0000256" key="5">
    <source>
        <dbReference type="ARBA" id="ARBA00023242"/>
    </source>
</evidence>
<feature type="compositionally biased region" description="Polar residues" evidence="6">
    <location>
        <begin position="65"/>
        <end position="88"/>
    </location>
</feature>
<dbReference type="SUPFAM" id="SSF57701">
    <property type="entry name" value="Zn2/Cys6 DNA-binding domain"/>
    <property type="match status" value="1"/>
</dbReference>
<feature type="compositionally biased region" description="Low complexity" evidence="6">
    <location>
        <begin position="333"/>
        <end position="343"/>
    </location>
</feature>
<feature type="domain" description="Zn(2)-C6 fungal-type" evidence="7">
    <location>
        <begin position="24"/>
        <end position="54"/>
    </location>
</feature>
<feature type="region of interest" description="Disordered" evidence="6">
    <location>
        <begin position="309"/>
        <end position="358"/>
    </location>
</feature>
<dbReference type="GO" id="GO:0000981">
    <property type="term" value="F:DNA-binding transcription factor activity, RNA polymerase II-specific"/>
    <property type="evidence" value="ECO:0007669"/>
    <property type="project" value="InterPro"/>
</dbReference>
<evidence type="ECO:0000313" key="9">
    <source>
        <dbReference type="Proteomes" id="UP001303647"/>
    </source>
</evidence>
<reference evidence="8" key="2">
    <citation type="submission" date="2023-05" db="EMBL/GenBank/DDBJ databases">
        <authorList>
            <consortium name="Lawrence Berkeley National Laboratory"/>
            <person name="Steindorff A."/>
            <person name="Hensen N."/>
            <person name="Bonometti L."/>
            <person name="Westerberg I."/>
            <person name="Brannstrom I.O."/>
            <person name="Guillou S."/>
            <person name="Cros-Aarteil S."/>
            <person name="Calhoun S."/>
            <person name="Haridas S."/>
            <person name="Kuo A."/>
            <person name="Mondo S."/>
            <person name="Pangilinan J."/>
            <person name="Riley R."/>
            <person name="Labutti K."/>
            <person name="Andreopoulos B."/>
            <person name="Lipzen A."/>
            <person name="Chen C."/>
            <person name="Yanf M."/>
            <person name="Daum C."/>
            <person name="Ng V."/>
            <person name="Clum A."/>
            <person name="Ohm R."/>
            <person name="Martin F."/>
            <person name="Silar P."/>
            <person name="Natvig D."/>
            <person name="Lalanne C."/>
            <person name="Gautier V."/>
            <person name="Ament-Velasquez S.L."/>
            <person name="Kruys A."/>
            <person name="Hutchinson M.I."/>
            <person name="Powell A.J."/>
            <person name="Barry K."/>
            <person name="Miller A.N."/>
            <person name="Grigoriev I.V."/>
            <person name="Debuchy R."/>
            <person name="Gladieux P."/>
            <person name="Thoren M.H."/>
            <person name="Johannesson H."/>
        </authorList>
    </citation>
    <scope>NUCLEOTIDE SEQUENCE</scope>
    <source>
        <strain evidence="8">CBS 359.72</strain>
    </source>
</reference>
<dbReference type="SMART" id="SM00066">
    <property type="entry name" value="GAL4"/>
    <property type="match status" value="1"/>
</dbReference>
<evidence type="ECO:0000256" key="4">
    <source>
        <dbReference type="ARBA" id="ARBA00023163"/>
    </source>
</evidence>